<dbReference type="AlphaFoldDB" id="A0A812WPR3"/>
<evidence type="ECO:0000313" key="1">
    <source>
        <dbReference type="EMBL" id="CAE7700710.1"/>
    </source>
</evidence>
<dbReference type="OrthoDB" id="420418at2759"/>
<keyword evidence="2" id="KW-1185">Reference proteome</keyword>
<gene>
    <name evidence="1" type="ORF">SPIL2461_LOCUS19702</name>
</gene>
<organism evidence="1 2">
    <name type="scientific">Symbiodinium pilosum</name>
    <name type="common">Dinoflagellate</name>
    <dbReference type="NCBI Taxonomy" id="2952"/>
    <lineage>
        <taxon>Eukaryota</taxon>
        <taxon>Sar</taxon>
        <taxon>Alveolata</taxon>
        <taxon>Dinophyceae</taxon>
        <taxon>Suessiales</taxon>
        <taxon>Symbiodiniaceae</taxon>
        <taxon>Symbiodinium</taxon>
    </lineage>
</organism>
<dbReference type="EMBL" id="CAJNIZ010044776">
    <property type="protein sequence ID" value="CAE7700710.1"/>
    <property type="molecule type" value="Genomic_DNA"/>
</dbReference>
<feature type="non-terminal residue" evidence="1">
    <location>
        <position position="1"/>
    </location>
</feature>
<comment type="caution">
    <text evidence="1">The sequence shown here is derived from an EMBL/GenBank/DDBJ whole genome shotgun (WGS) entry which is preliminary data.</text>
</comment>
<reference evidence="1" key="1">
    <citation type="submission" date="2021-02" db="EMBL/GenBank/DDBJ databases">
        <authorList>
            <person name="Dougan E. K."/>
            <person name="Rhodes N."/>
            <person name="Thang M."/>
            <person name="Chan C."/>
        </authorList>
    </citation>
    <scope>NUCLEOTIDE SEQUENCE</scope>
</reference>
<sequence>YELDVLLEGQATTFNRTWQDPPLPSSRATKSGLLVRGLSLCLTLMWLWRSGRC</sequence>
<evidence type="ECO:0000313" key="2">
    <source>
        <dbReference type="Proteomes" id="UP000649617"/>
    </source>
</evidence>
<dbReference type="Proteomes" id="UP000649617">
    <property type="component" value="Unassembled WGS sequence"/>
</dbReference>
<proteinExistence type="predicted"/>
<protein>
    <submittedName>
        <fullName evidence="1">Uncharacterized protein</fullName>
    </submittedName>
</protein>
<name>A0A812WPR3_SYMPI</name>
<accession>A0A812WPR3</accession>